<proteinExistence type="predicted"/>
<sequence>MDTDTASGVTLPRGFDSLDQYAEALGQAYSQFGYLAQMHIVNFFVSDQWSKLPPEWQRYFDADAFHITSLVKMASTGTVDSDCPDSLRAYVEQMVSLQFPREKLASTFDNTDTSEERSRIQKYFLDGMSPKKQAEVIELSQLVTEIATATGCRRITDVGAGQGYLTRVLAYASNSSTAQLLALDHDWKQARGAEKYQKRTLKRLRGTRARSEGYVWDDALETRIVHDVEAIDMQTALKLADISQQGVPDGAFMLCGLHACGNLSSAVLRAFAESNAAAVALVPCCYNHITEKHPSSDTAAAAAASVGECLDQIQSRQSSQDEQLPGFPLSDRFPGVFLGANSLKAACQATPRWEHEIDSTMESFKRNFFRALLHHLMVSSGGLSADAAFPVVGKITTTDIDQARRDTLDQLANNETGDRDDIDFALYVYAALKRLDYAWRPSVAQCIACRQEMQHGLKQMAAVWALRSMIGSLIESIIVVDRAAYLGRHCGPGGLVRAFALFDPVTSPRNIVLVGQRKR</sequence>
<evidence type="ECO:0000313" key="2">
    <source>
        <dbReference type="EMBL" id="KAJ1725250.1"/>
    </source>
</evidence>
<name>A0A9W7Y8B0_9FUNG</name>
<evidence type="ECO:0000313" key="3">
    <source>
        <dbReference type="Proteomes" id="UP001149813"/>
    </source>
</evidence>
<protein>
    <recommendedName>
        <fullName evidence="1">Methyltransferase domain-containing protein</fullName>
    </recommendedName>
</protein>
<comment type="caution">
    <text evidence="2">The sequence shown here is derived from an EMBL/GenBank/DDBJ whole genome shotgun (WGS) entry which is preliminary data.</text>
</comment>
<dbReference type="OrthoDB" id="10258156at2759"/>
<dbReference type="EMBL" id="JANBOJ010000009">
    <property type="protein sequence ID" value="KAJ1725250.1"/>
    <property type="molecule type" value="Genomic_DNA"/>
</dbReference>
<dbReference type="InterPro" id="IPR052220">
    <property type="entry name" value="METTL25"/>
</dbReference>
<dbReference type="Gene3D" id="3.40.50.150">
    <property type="entry name" value="Vaccinia Virus protein VP39"/>
    <property type="match status" value="1"/>
</dbReference>
<dbReference type="InterPro" id="IPR025714">
    <property type="entry name" value="Methyltranfer_dom"/>
</dbReference>
<dbReference type="PANTHER" id="PTHR12496">
    <property type="entry name" value="CGI-41 METHYLTRANSFERASE"/>
    <property type="match status" value="1"/>
</dbReference>
<dbReference type="InterPro" id="IPR029063">
    <property type="entry name" value="SAM-dependent_MTases_sf"/>
</dbReference>
<dbReference type="Proteomes" id="UP001149813">
    <property type="component" value="Unassembled WGS sequence"/>
</dbReference>
<evidence type="ECO:0000259" key="1">
    <source>
        <dbReference type="Pfam" id="PF13679"/>
    </source>
</evidence>
<dbReference type="Pfam" id="PF13679">
    <property type="entry name" value="Methyltransf_32"/>
    <property type="match status" value="1"/>
</dbReference>
<gene>
    <name evidence="2" type="ORF">LPJ53_000579</name>
</gene>
<reference evidence="2" key="1">
    <citation type="submission" date="2022-07" db="EMBL/GenBank/DDBJ databases">
        <title>Phylogenomic reconstructions and comparative analyses of Kickxellomycotina fungi.</title>
        <authorList>
            <person name="Reynolds N.K."/>
            <person name="Stajich J.E."/>
            <person name="Barry K."/>
            <person name="Grigoriev I.V."/>
            <person name="Crous P."/>
            <person name="Smith M.E."/>
        </authorList>
    </citation>
    <scope>NUCLEOTIDE SEQUENCE</scope>
    <source>
        <strain evidence="2">NBRC 32514</strain>
    </source>
</reference>
<keyword evidence="3" id="KW-1185">Reference proteome</keyword>
<organism evidence="2 3">
    <name type="scientific">Coemansia erecta</name>
    <dbReference type="NCBI Taxonomy" id="147472"/>
    <lineage>
        <taxon>Eukaryota</taxon>
        <taxon>Fungi</taxon>
        <taxon>Fungi incertae sedis</taxon>
        <taxon>Zoopagomycota</taxon>
        <taxon>Kickxellomycotina</taxon>
        <taxon>Kickxellomycetes</taxon>
        <taxon>Kickxellales</taxon>
        <taxon>Kickxellaceae</taxon>
        <taxon>Coemansia</taxon>
    </lineage>
</organism>
<dbReference type="AlphaFoldDB" id="A0A9W7Y8B0"/>
<dbReference type="PANTHER" id="PTHR12496:SF0">
    <property type="entry name" value="METHYLTRANSFERASE DOMAIN-CONTAINING PROTEIN"/>
    <property type="match status" value="1"/>
</dbReference>
<accession>A0A9W7Y8B0</accession>
<feature type="domain" description="Methyltransferase" evidence="1">
    <location>
        <begin position="131"/>
        <end position="291"/>
    </location>
</feature>